<keyword evidence="2" id="KW-1185">Reference proteome</keyword>
<feature type="non-terminal residue" evidence="1">
    <location>
        <position position="1"/>
    </location>
</feature>
<dbReference type="AlphaFoldDB" id="A0A0C2F4Q3"/>
<sequence>DSNVVKIIRTIKERDMLPCIIFSFSRKECEAYALSLKDMDFNDDEEKKLVREIYNSAIDLLSDEDKKLPQIGQRHRRPSLRLAAHLKETVEILFGEGLLK</sequence>
<dbReference type="Proteomes" id="UP000054047">
    <property type="component" value="Unassembled WGS sequence"/>
</dbReference>
<dbReference type="InterPro" id="IPR027417">
    <property type="entry name" value="P-loop_NTPase"/>
</dbReference>
<dbReference type="EMBL" id="KN785398">
    <property type="protein sequence ID" value="KIH43490.1"/>
    <property type="molecule type" value="Genomic_DNA"/>
</dbReference>
<proteinExistence type="predicted"/>
<evidence type="ECO:0000313" key="1">
    <source>
        <dbReference type="EMBL" id="KIH43490.1"/>
    </source>
</evidence>
<protein>
    <submittedName>
        <fullName evidence="1">Uncharacterized protein</fullName>
    </submittedName>
</protein>
<gene>
    <name evidence="1" type="ORF">ANCDUO_26503</name>
</gene>
<accession>A0A0C2F4Q3</accession>
<dbReference type="OrthoDB" id="64767at2759"/>
<dbReference type="Gene3D" id="3.40.50.300">
    <property type="entry name" value="P-loop containing nucleotide triphosphate hydrolases"/>
    <property type="match status" value="1"/>
</dbReference>
<reference evidence="1 2" key="1">
    <citation type="submission" date="2013-12" db="EMBL/GenBank/DDBJ databases">
        <title>Draft genome of the parsitic nematode Ancylostoma duodenale.</title>
        <authorList>
            <person name="Mitreva M."/>
        </authorList>
    </citation>
    <scope>NUCLEOTIDE SEQUENCE [LARGE SCALE GENOMIC DNA]</scope>
    <source>
        <strain evidence="1 2">Zhejiang</strain>
    </source>
</reference>
<organism evidence="1 2">
    <name type="scientific">Ancylostoma duodenale</name>
    <dbReference type="NCBI Taxonomy" id="51022"/>
    <lineage>
        <taxon>Eukaryota</taxon>
        <taxon>Metazoa</taxon>
        <taxon>Ecdysozoa</taxon>
        <taxon>Nematoda</taxon>
        <taxon>Chromadorea</taxon>
        <taxon>Rhabditida</taxon>
        <taxon>Rhabditina</taxon>
        <taxon>Rhabditomorpha</taxon>
        <taxon>Strongyloidea</taxon>
        <taxon>Ancylostomatidae</taxon>
        <taxon>Ancylostomatinae</taxon>
        <taxon>Ancylostoma</taxon>
    </lineage>
</organism>
<feature type="non-terminal residue" evidence="1">
    <location>
        <position position="100"/>
    </location>
</feature>
<evidence type="ECO:0000313" key="2">
    <source>
        <dbReference type="Proteomes" id="UP000054047"/>
    </source>
</evidence>
<name>A0A0C2F4Q3_9BILA</name>